<dbReference type="PANTHER" id="PTHR24242">
    <property type="entry name" value="G-PROTEIN COUPLED RECEPTOR"/>
    <property type="match status" value="1"/>
</dbReference>
<feature type="domain" description="G-protein coupled receptors family 1 profile" evidence="14">
    <location>
        <begin position="1"/>
        <end position="173"/>
    </location>
</feature>
<dbReference type="Proteomes" id="UP000824782">
    <property type="component" value="Unassembled WGS sequence"/>
</dbReference>
<dbReference type="SUPFAM" id="SSF81321">
    <property type="entry name" value="Family A G protein-coupled receptor-like"/>
    <property type="match status" value="1"/>
</dbReference>
<dbReference type="InterPro" id="IPR017452">
    <property type="entry name" value="GPCR_Rhodpsn_7TM"/>
</dbReference>
<dbReference type="AlphaFoldDB" id="A0AAV6Z1P6"/>
<keyword evidence="2" id="KW-1003">Cell membrane</keyword>
<dbReference type="PRINTS" id="PR00245">
    <property type="entry name" value="OLFACTORYR"/>
</dbReference>
<dbReference type="PROSITE" id="PS50262">
    <property type="entry name" value="G_PROTEIN_RECEP_F1_2"/>
    <property type="match status" value="1"/>
</dbReference>
<keyword evidence="16" id="KW-1185">Reference proteome</keyword>
<keyword evidence="5" id="KW-0552">Olfaction</keyword>
<feature type="transmembrane region" description="Helical" evidence="13">
    <location>
        <begin position="21"/>
        <end position="44"/>
    </location>
</feature>
<keyword evidence="4 13" id="KW-0812">Transmembrane</keyword>
<evidence type="ECO:0000256" key="3">
    <source>
        <dbReference type="ARBA" id="ARBA00022606"/>
    </source>
</evidence>
<reference evidence="15" key="1">
    <citation type="thesis" date="2020" institute="ProQuest LLC" country="789 East Eisenhower Parkway, Ann Arbor, MI, USA">
        <title>Comparative Genomics and Chromosome Evolution.</title>
        <authorList>
            <person name="Mudd A.B."/>
        </authorList>
    </citation>
    <scope>NUCLEOTIDE SEQUENCE</scope>
    <source>
        <strain evidence="15">237g6f4</strain>
        <tissue evidence="15">Blood</tissue>
    </source>
</reference>
<evidence type="ECO:0000256" key="13">
    <source>
        <dbReference type="SAM" id="Phobius"/>
    </source>
</evidence>
<gene>
    <name evidence="15" type="ORF">GDO81_029473</name>
</gene>
<keyword evidence="12" id="KW-0807">Transducer</keyword>
<keyword evidence="6 13" id="KW-1133">Transmembrane helix</keyword>
<evidence type="ECO:0000256" key="9">
    <source>
        <dbReference type="ARBA" id="ARBA00023157"/>
    </source>
</evidence>
<dbReference type="GO" id="GO:0005886">
    <property type="term" value="C:plasma membrane"/>
    <property type="evidence" value="ECO:0007669"/>
    <property type="project" value="UniProtKB-SubCell"/>
</dbReference>
<evidence type="ECO:0000256" key="7">
    <source>
        <dbReference type="ARBA" id="ARBA00023040"/>
    </source>
</evidence>
<dbReference type="Pfam" id="PF13853">
    <property type="entry name" value="7tm_4"/>
    <property type="match status" value="1"/>
</dbReference>
<dbReference type="FunFam" id="1.20.1070.10:FF:000015">
    <property type="entry name" value="Olfactory receptor"/>
    <property type="match status" value="1"/>
</dbReference>
<proteinExistence type="predicted"/>
<feature type="transmembrane region" description="Helical" evidence="13">
    <location>
        <begin position="156"/>
        <end position="175"/>
    </location>
</feature>
<evidence type="ECO:0000256" key="5">
    <source>
        <dbReference type="ARBA" id="ARBA00022725"/>
    </source>
</evidence>
<evidence type="ECO:0000256" key="6">
    <source>
        <dbReference type="ARBA" id="ARBA00022989"/>
    </source>
</evidence>
<dbReference type="InterPro" id="IPR050939">
    <property type="entry name" value="Olfactory_GPCR1"/>
</dbReference>
<evidence type="ECO:0000313" key="15">
    <source>
        <dbReference type="EMBL" id="KAG8541205.1"/>
    </source>
</evidence>
<keyword evidence="7" id="KW-0297">G-protein coupled receptor</keyword>
<feature type="transmembrane region" description="Helical" evidence="13">
    <location>
        <begin position="120"/>
        <end position="144"/>
    </location>
</feature>
<comment type="subcellular location">
    <subcellularLocation>
        <location evidence="1">Cell membrane</location>
        <topology evidence="1">Multi-pass membrane protein</topology>
    </subcellularLocation>
</comment>
<evidence type="ECO:0000259" key="14">
    <source>
        <dbReference type="PROSITE" id="PS50262"/>
    </source>
</evidence>
<keyword evidence="3" id="KW-0716">Sensory transduction</keyword>
<evidence type="ECO:0000256" key="10">
    <source>
        <dbReference type="ARBA" id="ARBA00023170"/>
    </source>
</evidence>
<dbReference type="PANTHER" id="PTHR24242:SF253">
    <property type="entry name" value="OLFACTORY RECEPTOR-RELATED"/>
    <property type="match status" value="1"/>
</dbReference>
<sequence>MSFDRYSAICNPLRYSSLMDFKACVALATLSWSLTLSVICMKIINISLLHFCGPNIIHHFFCDLYPLLGISCSDTSIFQLQVTVIVVTLVISPLILIITSYILIISSILKIKSLNRRRKVFSTCSSHLTVVCIFFGTLCGIYILPNKGKTFSMSTAFSLFYTVVTPLLNPVVYSLRNKELKKAFYTSMKQLASCTELR</sequence>
<keyword evidence="10" id="KW-0675">Receptor</keyword>
<evidence type="ECO:0000256" key="11">
    <source>
        <dbReference type="ARBA" id="ARBA00023180"/>
    </source>
</evidence>
<comment type="caution">
    <text evidence="15">The sequence shown here is derived from an EMBL/GenBank/DDBJ whole genome shotgun (WGS) entry which is preliminary data.</text>
</comment>
<evidence type="ECO:0000256" key="4">
    <source>
        <dbReference type="ARBA" id="ARBA00022692"/>
    </source>
</evidence>
<evidence type="ECO:0000313" key="16">
    <source>
        <dbReference type="Proteomes" id="UP000824782"/>
    </source>
</evidence>
<dbReference type="GO" id="GO:0004930">
    <property type="term" value="F:G protein-coupled receptor activity"/>
    <property type="evidence" value="ECO:0007669"/>
    <property type="project" value="UniProtKB-KW"/>
</dbReference>
<evidence type="ECO:0000256" key="12">
    <source>
        <dbReference type="ARBA" id="ARBA00023224"/>
    </source>
</evidence>
<keyword evidence="11" id="KW-0325">Glycoprotein</keyword>
<dbReference type="Gene3D" id="1.20.1070.10">
    <property type="entry name" value="Rhodopsin 7-helix transmembrane proteins"/>
    <property type="match status" value="1"/>
</dbReference>
<evidence type="ECO:0000256" key="8">
    <source>
        <dbReference type="ARBA" id="ARBA00023136"/>
    </source>
</evidence>
<accession>A0AAV6Z1P6</accession>
<dbReference type="EMBL" id="WNYA01008133">
    <property type="protein sequence ID" value="KAG8541205.1"/>
    <property type="molecule type" value="Genomic_DNA"/>
</dbReference>
<feature type="transmembrane region" description="Helical" evidence="13">
    <location>
        <begin position="84"/>
        <end position="108"/>
    </location>
</feature>
<keyword evidence="9" id="KW-1015">Disulfide bond</keyword>
<name>A0AAV6Z1P6_ENGPU</name>
<keyword evidence="8 13" id="KW-0472">Membrane</keyword>
<protein>
    <recommendedName>
        <fullName evidence="14">G-protein coupled receptors family 1 profile domain-containing protein</fullName>
    </recommendedName>
</protein>
<dbReference type="InterPro" id="IPR000725">
    <property type="entry name" value="Olfact_rcpt"/>
</dbReference>
<evidence type="ECO:0000256" key="1">
    <source>
        <dbReference type="ARBA" id="ARBA00004651"/>
    </source>
</evidence>
<evidence type="ECO:0000256" key="2">
    <source>
        <dbReference type="ARBA" id="ARBA00022475"/>
    </source>
</evidence>
<dbReference type="GO" id="GO:0004984">
    <property type="term" value="F:olfactory receptor activity"/>
    <property type="evidence" value="ECO:0007669"/>
    <property type="project" value="InterPro"/>
</dbReference>
<organism evidence="15 16">
    <name type="scientific">Engystomops pustulosus</name>
    <name type="common">Tungara frog</name>
    <name type="synonym">Physalaemus pustulosus</name>
    <dbReference type="NCBI Taxonomy" id="76066"/>
    <lineage>
        <taxon>Eukaryota</taxon>
        <taxon>Metazoa</taxon>
        <taxon>Chordata</taxon>
        <taxon>Craniata</taxon>
        <taxon>Vertebrata</taxon>
        <taxon>Euteleostomi</taxon>
        <taxon>Amphibia</taxon>
        <taxon>Batrachia</taxon>
        <taxon>Anura</taxon>
        <taxon>Neobatrachia</taxon>
        <taxon>Hyloidea</taxon>
        <taxon>Leptodactylidae</taxon>
        <taxon>Leiuperinae</taxon>
        <taxon>Engystomops</taxon>
    </lineage>
</organism>